<evidence type="ECO:0000313" key="2">
    <source>
        <dbReference type="EMBL" id="QCS43868.1"/>
    </source>
</evidence>
<evidence type="ECO:0000313" key="3">
    <source>
        <dbReference type="Proteomes" id="UP000302218"/>
    </source>
</evidence>
<sequence>MSSEKDSKIRQTTFEIIAIFMTIGVVGVVLTNEGGTFVTWFWMGIGLAATYLLYRLVIIAERILDTT</sequence>
<accession>A0A4P8WK37</accession>
<dbReference type="RefSeq" id="WP_138246318.1">
    <property type="nucleotide sequence ID" value="NZ_CP040330.1"/>
</dbReference>
<dbReference type="AlphaFoldDB" id="A0A4P8WK37"/>
<keyword evidence="1" id="KW-0812">Transmembrane</keyword>
<dbReference type="EMBL" id="CP040330">
    <property type="protein sequence ID" value="QCS43868.1"/>
    <property type="molecule type" value="Genomic_DNA"/>
</dbReference>
<feature type="transmembrane region" description="Helical" evidence="1">
    <location>
        <begin position="37"/>
        <end position="54"/>
    </location>
</feature>
<dbReference type="KEGG" id="nvr:FEJ81_16505"/>
<reference evidence="3" key="1">
    <citation type="submission" date="2019-05" db="EMBL/GenBank/DDBJ databases">
        <title>Genome sequence and methylation pattern of the halophilic Archaeon Natrinema versiforme BOL5-4.</title>
        <authorList>
            <person name="DasSarma P."/>
            <person name="Anton B.P."/>
            <person name="DasSarma S.L."/>
            <person name="Martinez F.L."/>
            <person name="Guzman D."/>
            <person name="Roberts R.J."/>
            <person name="DasSarma S."/>
        </authorList>
    </citation>
    <scope>NUCLEOTIDE SEQUENCE [LARGE SCALE GENOMIC DNA]</scope>
    <source>
        <strain evidence="3">BOL5-4</strain>
    </source>
</reference>
<dbReference type="GeneID" id="40266908"/>
<proteinExistence type="predicted"/>
<name>A0A4P8WK37_9EURY</name>
<keyword evidence="1" id="KW-1133">Transmembrane helix</keyword>
<keyword evidence="1" id="KW-0472">Membrane</keyword>
<dbReference type="Proteomes" id="UP000302218">
    <property type="component" value="Chromosome"/>
</dbReference>
<organism evidence="2 3">
    <name type="scientific">Natrinema versiforme</name>
    <dbReference type="NCBI Taxonomy" id="88724"/>
    <lineage>
        <taxon>Archaea</taxon>
        <taxon>Methanobacteriati</taxon>
        <taxon>Methanobacteriota</taxon>
        <taxon>Stenosarchaea group</taxon>
        <taxon>Halobacteria</taxon>
        <taxon>Halobacteriales</taxon>
        <taxon>Natrialbaceae</taxon>
        <taxon>Natrinema</taxon>
    </lineage>
</organism>
<dbReference type="OrthoDB" id="170523at2157"/>
<feature type="transmembrane region" description="Helical" evidence="1">
    <location>
        <begin position="12"/>
        <end position="31"/>
    </location>
</feature>
<gene>
    <name evidence="2" type="ORF">FEJ81_16505</name>
</gene>
<protein>
    <submittedName>
        <fullName evidence="2">Mn2+/Fe2+ transporter</fullName>
    </submittedName>
</protein>
<evidence type="ECO:0000256" key="1">
    <source>
        <dbReference type="SAM" id="Phobius"/>
    </source>
</evidence>